<sequence>MSLHTQILKSTIETKKRISMPMTDSSNQEIDSQSSSTSSTGVDSQSSTTYSNRRSQRRRTNVQQNLRSSSLTTTILNENAHTNDDLSDITKENDNHQKERRSSPVIIDKLVFKTAKLNMNSSYWTVTDRQAEWYKLTIPVNQSTNNCANHASQTSLITPYRLLPNIFERKKSSTNLNDQNEELTNSTQLIMKVVMHELDYDMDDDDLKYFEALNESTKIAGQQRQITEEEFENAIIILEYYTAEKIRLHLKQQSCDDEDIVCDICLLPDADDGNEMVFCERCNACVHQNCYGISSIPNGTWLCKPCSIVRRPACLLCPKFGGPMKCTPSGTVWCHLTCALWLPELKFGDYVKMEPILNLDKIPHARWTLRCVVCSTSEGACVQCAHKNCRTPFHVTCGLSAGYFLDVQQTSSDGTASSRSQFTAYCLKHSQGARQRSEPDSTLITSTNDDSACQFPSIPLTVYHRQKLKSDEWTSKCYEDFHTFIHPSHLNYECPQDYDPSTSTKIYNYWKNKRISNKNLPLIKRIDVVLDQRENAELLLAQINNNLKMRNKIRQLQAYCKSALYIPSVASHFNQRLDNLRLSLARKTPQYPKSSHYKIIEDSKRCIVALETTYRDALESNTTYLVGETLEGETMLLPKQLIEQANVITINDNDNAIPEEKQTEDMFETNHLDTCNVTKREEKTVSLRDILKTPYSCEGNVVRCVTGSFD</sequence>
<dbReference type="EMBL" id="CAJNOJ010000001">
    <property type="protein sequence ID" value="CAF0723191.1"/>
    <property type="molecule type" value="Genomic_DNA"/>
</dbReference>
<dbReference type="Pfam" id="PF10513">
    <property type="entry name" value="EPL1"/>
    <property type="match status" value="1"/>
</dbReference>
<evidence type="ECO:0000256" key="5">
    <source>
        <dbReference type="PROSITE-ProRule" id="PRU00146"/>
    </source>
</evidence>
<evidence type="ECO:0000313" key="9">
    <source>
        <dbReference type="EMBL" id="CAF0723191.1"/>
    </source>
</evidence>
<organism evidence="9 10">
    <name type="scientific">Adineta ricciae</name>
    <name type="common">Rotifer</name>
    <dbReference type="NCBI Taxonomy" id="249248"/>
    <lineage>
        <taxon>Eukaryota</taxon>
        <taxon>Metazoa</taxon>
        <taxon>Spiralia</taxon>
        <taxon>Gnathifera</taxon>
        <taxon>Rotifera</taxon>
        <taxon>Eurotatoria</taxon>
        <taxon>Bdelloidea</taxon>
        <taxon>Adinetida</taxon>
        <taxon>Adinetidae</taxon>
        <taxon>Adineta</taxon>
    </lineage>
</organism>
<keyword evidence="3 5" id="KW-0863">Zinc-finger</keyword>
<dbReference type="SUPFAM" id="SSF57903">
    <property type="entry name" value="FYVE/PHD zinc finger"/>
    <property type="match status" value="1"/>
</dbReference>
<feature type="region of interest" description="Disordered" evidence="6">
    <location>
        <begin position="1"/>
        <end position="102"/>
    </location>
</feature>
<name>A0A813MGQ0_ADIRI</name>
<dbReference type="PANTHER" id="PTHR13793:SF160">
    <property type="entry name" value="PHD FINGER PROTEIN RHINOCEROS"/>
    <property type="match status" value="1"/>
</dbReference>
<feature type="compositionally biased region" description="Polar residues" evidence="6">
    <location>
        <begin position="61"/>
        <end position="80"/>
    </location>
</feature>
<dbReference type="PROSITE" id="PS01359">
    <property type="entry name" value="ZF_PHD_1"/>
    <property type="match status" value="1"/>
</dbReference>
<feature type="domain" description="PHD-type" evidence="7">
    <location>
        <begin position="259"/>
        <end position="309"/>
    </location>
</feature>
<evidence type="ECO:0000256" key="2">
    <source>
        <dbReference type="ARBA" id="ARBA00022737"/>
    </source>
</evidence>
<evidence type="ECO:0000259" key="8">
    <source>
        <dbReference type="PROSITE" id="PS51805"/>
    </source>
</evidence>
<keyword evidence="4" id="KW-0862">Zinc</keyword>
<dbReference type="PROSITE" id="PS50016">
    <property type="entry name" value="ZF_PHD_2"/>
    <property type="match status" value="1"/>
</dbReference>
<dbReference type="GO" id="GO:0006357">
    <property type="term" value="P:regulation of transcription by RNA polymerase II"/>
    <property type="evidence" value="ECO:0007669"/>
    <property type="project" value="TreeGrafter"/>
</dbReference>
<evidence type="ECO:0000313" key="10">
    <source>
        <dbReference type="Proteomes" id="UP000663852"/>
    </source>
</evidence>
<evidence type="ECO:0000256" key="1">
    <source>
        <dbReference type="ARBA" id="ARBA00022723"/>
    </source>
</evidence>
<dbReference type="Pfam" id="PF13831">
    <property type="entry name" value="PHD_2"/>
    <property type="match status" value="1"/>
</dbReference>
<keyword evidence="1" id="KW-0479">Metal-binding</keyword>
<feature type="compositionally biased region" description="Low complexity" evidence="6">
    <location>
        <begin position="24"/>
        <end position="49"/>
    </location>
</feature>
<accession>A0A813MGQ0</accession>
<dbReference type="GO" id="GO:0008270">
    <property type="term" value="F:zinc ion binding"/>
    <property type="evidence" value="ECO:0007669"/>
    <property type="project" value="UniProtKB-KW"/>
</dbReference>
<dbReference type="OrthoDB" id="20839at2759"/>
<dbReference type="InterPro" id="IPR034732">
    <property type="entry name" value="EPHD"/>
</dbReference>
<evidence type="ECO:0000256" key="6">
    <source>
        <dbReference type="SAM" id="MobiDB-lite"/>
    </source>
</evidence>
<dbReference type="InterPro" id="IPR001965">
    <property type="entry name" value="Znf_PHD"/>
</dbReference>
<comment type="caution">
    <text evidence="9">The sequence shown here is derived from an EMBL/GenBank/DDBJ whole genome shotgun (WGS) entry which is preliminary data.</text>
</comment>
<dbReference type="Pfam" id="PF13832">
    <property type="entry name" value="zf-HC5HC2H_2"/>
    <property type="match status" value="1"/>
</dbReference>
<feature type="domain" description="PHD-type" evidence="8">
    <location>
        <begin position="311"/>
        <end position="430"/>
    </location>
</feature>
<dbReference type="AlphaFoldDB" id="A0A813MGQ0"/>
<dbReference type="InterPro" id="IPR050701">
    <property type="entry name" value="Histone_Mod_Regulator"/>
</dbReference>
<dbReference type="Proteomes" id="UP000663852">
    <property type="component" value="Unassembled WGS sequence"/>
</dbReference>
<gene>
    <name evidence="9" type="ORF">EDS130_LOCUS466</name>
</gene>
<keyword evidence="2" id="KW-0677">Repeat</keyword>
<proteinExistence type="predicted"/>
<dbReference type="InterPro" id="IPR019787">
    <property type="entry name" value="Znf_PHD-finger"/>
</dbReference>
<evidence type="ECO:0000256" key="3">
    <source>
        <dbReference type="ARBA" id="ARBA00022771"/>
    </source>
</evidence>
<dbReference type="Gene3D" id="3.30.40.10">
    <property type="entry name" value="Zinc/RING finger domain, C3HC4 (zinc finger)"/>
    <property type="match status" value="2"/>
</dbReference>
<dbReference type="InterPro" id="IPR011011">
    <property type="entry name" value="Znf_FYVE_PHD"/>
</dbReference>
<reference evidence="9" key="1">
    <citation type="submission" date="2021-02" db="EMBL/GenBank/DDBJ databases">
        <authorList>
            <person name="Nowell W R."/>
        </authorList>
    </citation>
    <scope>NUCLEOTIDE SEQUENCE</scope>
</reference>
<evidence type="ECO:0000256" key="4">
    <source>
        <dbReference type="ARBA" id="ARBA00022833"/>
    </source>
</evidence>
<dbReference type="PROSITE" id="PS51805">
    <property type="entry name" value="EPHD"/>
    <property type="match status" value="1"/>
</dbReference>
<dbReference type="InterPro" id="IPR019542">
    <property type="entry name" value="Enhancer_polycomb-like_N"/>
</dbReference>
<dbReference type="InterPro" id="IPR013083">
    <property type="entry name" value="Znf_RING/FYVE/PHD"/>
</dbReference>
<dbReference type="SMART" id="SM00249">
    <property type="entry name" value="PHD"/>
    <property type="match status" value="2"/>
</dbReference>
<evidence type="ECO:0000259" key="7">
    <source>
        <dbReference type="PROSITE" id="PS50016"/>
    </source>
</evidence>
<dbReference type="PANTHER" id="PTHR13793">
    <property type="entry name" value="PHD FINGER PROTEINS"/>
    <property type="match status" value="1"/>
</dbReference>
<protein>
    <submittedName>
        <fullName evidence="9">Uncharacterized protein</fullName>
    </submittedName>
</protein>
<feature type="compositionally biased region" description="Polar residues" evidence="6">
    <location>
        <begin position="1"/>
        <end position="11"/>
    </location>
</feature>
<dbReference type="InterPro" id="IPR019786">
    <property type="entry name" value="Zinc_finger_PHD-type_CS"/>
</dbReference>
<feature type="compositionally biased region" description="Basic and acidic residues" evidence="6">
    <location>
        <begin position="81"/>
        <end position="102"/>
    </location>
</feature>